<protein>
    <submittedName>
        <fullName evidence="2">Uncharacterized protein</fullName>
    </submittedName>
</protein>
<organism evidence="2 3">
    <name type="scientific">Colocasia esculenta</name>
    <name type="common">Wild taro</name>
    <name type="synonym">Arum esculentum</name>
    <dbReference type="NCBI Taxonomy" id="4460"/>
    <lineage>
        <taxon>Eukaryota</taxon>
        <taxon>Viridiplantae</taxon>
        <taxon>Streptophyta</taxon>
        <taxon>Embryophyta</taxon>
        <taxon>Tracheophyta</taxon>
        <taxon>Spermatophyta</taxon>
        <taxon>Magnoliopsida</taxon>
        <taxon>Liliopsida</taxon>
        <taxon>Araceae</taxon>
        <taxon>Aroideae</taxon>
        <taxon>Colocasieae</taxon>
        <taxon>Colocasia</taxon>
    </lineage>
</organism>
<accession>A0A843W8Z3</accession>
<sequence length="87" mass="9553">MVSVEAEWRVLQMGVCPPIYRASEDRTSGGTLPGGGLPARASRTDASAEASTDRRGCARERANWRGSMAPRRRPRERVAEQATRPEV</sequence>
<reference evidence="2" key="1">
    <citation type="submission" date="2017-07" db="EMBL/GenBank/DDBJ databases">
        <title>Taro Niue Genome Assembly and Annotation.</title>
        <authorList>
            <person name="Atibalentja N."/>
            <person name="Keating K."/>
            <person name="Fields C.J."/>
        </authorList>
    </citation>
    <scope>NUCLEOTIDE SEQUENCE</scope>
    <source>
        <strain evidence="2">Niue_2</strain>
        <tissue evidence="2">Leaf</tissue>
    </source>
</reference>
<dbReference type="Proteomes" id="UP000652761">
    <property type="component" value="Unassembled WGS sequence"/>
</dbReference>
<proteinExistence type="predicted"/>
<comment type="caution">
    <text evidence="2">The sequence shown here is derived from an EMBL/GenBank/DDBJ whole genome shotgun (WGS) entry which is preliminary data.</text>
</comment>
<dbReference type="AlphaFoldDB" id="A0A843W8Z3"/>
<feature type="compositionally biased region" description="Basic and acidic residues" evidence="1">
    <location>
        <begin position="76"/>
        <end position="87"/>
    </location>
</feature>
<keyword evidence="3" id="KW-1185">Reference proteome</keyword>
<feature type="compositionally biased region" description="Basic and acidic residues" evidence="1">
    <location>
        <begin position="51"/>
        <end position="63"/>
    </location>
</feature>
<evidence type="ECO:0000313" key="3">
    <source>
        <dbReference type="Proteomes" id="UP000652761"/>
    </source>
</evidence>
<name>A0A843W8Z3_COLES</name>
<dbReference type="EMBL" id="NMUH01002804">
    <property type="protein sequence ID" value="MQM02151.1"/>
    <property type="molecule type" value="Genomic_DNA"/>
</dbReference>
<evidence type="ECO:0000256" key="1">
    <source>
        <dbReference type="SAM" id="MobiDB-lite"/>
    </source>
</evidence>
<gene>
    <name evidence="2" type="ORF">Taro_034915</name>
</gene>
<feature type="region of interest" description="Disordered" evidence="1">
    <location>
        <begin position="20"/>
        <end position="87"/>
    </location>
</feature>
<evidence type="ECO:0000313" key="2">
    <source>
        <dbReference type="EMBL" id="MQM02151.1"/>
    </source>
</evidence>